<comment type="caution">
    <text evidence="2">The sequence shown here is derived from an EMBL/GenBank/DDBJ whole genome shotgun (WGS) entry which is preliminary data.</text>
</comment>
<dbReference type="AlphaFoldDB" id="A0A501PCT7"/>
<name>A0A501PCT7_9PROT</name>
<gene>
    <name evidence="2" type="ORF">FIV46_17335</name>
</gene>
<dbReference type="EMBL" id="VFIY01000018">
    <property type="protein sequence ID" value="TPD57861.1"/>
    <property type="molecule type" value="Genomic_DNA"/>
</dbReference>
<dbReference type="RefSeq" id="WP_139942177.1">
    <property type="nucleotide sequence ID" value="NZ_JBHSYP010000005.1"/>
</dbReference>
<keyword evidence="1" id="KW-0732">Signal</keyword>
<keyword evidence="3" id="KW-1185">Reference proteome</keyword>
<evidence type="ECO:0000313" key="2">
    <source>
        <dbReference type="EMBL" id="TPD57861.1"/>
    </source>
</evidence>
<evidence type="ECO:0000256" key="1">
    <source>
        <dbReference type="SAM" id="SignalP"/>
    </source>
</evidence>
<feature type="chain" id="PRO_5021292905" description="Twin-arginine translocation signal domain-containing protein" evidence="1">
    <location>
        <begin position="21"/>
        <end position="137"/>
    </location>
</feature>
<accession>A0A501PCT7</accession>
<evidence type="ECO:0000313" key="3">
    <source>
        <dbReference type="Proteomes" id="UP000319148"/>
    </source>
</evidence>
<protein>
    <recommendedName>
        <fullName evidence="4">Twin-arginine translocation signal domain-containing protein</fullName>
    </recommendedName>
</protein>
<dbReference type="PROSITE" id="PS51318">
    <property type="entry name" value="TAT"/>
    <property type="match status" value="1"/>
</dbReference>
<proteinExistence type="predicted"/>
<evidence type="ECO:0008006" key="4">
    <source>
        <dbReference type="Google" id="ProtNLM"/>
    </source>
</evidence>
<dbReference type="InterPro" id="IPR006311">
    <property type="entry name" value="TAT_signal"/>
</dbReference>
<dbReference type="OrthoDB" id="7508547at2"/>
<reference evidence="3" key="1">
    <citation type="submission" date="2019-06" db="EMBL/GenBank/DDBJ databases">
        <title>The complete genome of Emcibacter congregatus ZYLT.</title>
        <authorList>
            <person name="Zhao Z."/>
        </authorList>
    </citation>
    <scope>NUCLEOTIDE SEQUENCE [LARGE SCALE GENOMIC DNA]</scope>
    <source>
        <strain evidence="3">MCCC 1A06723</strain>
    </source>
</reference>
<feature type="signal peptide" evidence="1">
    <location>
        <begin position="1"/>
        <end position="20"/>
    </location>
</feature>
<sequence>MNITRRNLMAGAGMAGMAVALGPAARSLAGTAGEKARLAVYDSRLPKSRQFAREMTAQGLKTLDIAGEDAVLWRTVRRLARSSGDVIGLTRWSDLVLVRGFLEEGGRRMSRRAAPQQLRTGNISTFLWRMDSARASA</sequence>
<organism evidence="2 3">
    <name type="scientific">Emcibacter nanhaiensis</name>
    <dbReference type="NCBI Taxonomy" id="1505037"/>
    <lineage>
        <taxon>Bacteria</taxon>
        <taxon>Pseudomonadati</taxon>
        <taxon>Pseudomonadota</taxon>
        <taxon>Alphaproteobacteria</taxon>
        <taxon>Emcibacterales</taxon>
        <taxon>Emcibacteraceae</taxon>
        <taxon>Emcibacter</taxon>
    </lineage>
</organism>
<dbReference type="Proteomes" id="UP000319148">
    <property type="component" value="Unassembled WGS sequence"/>
</dbReference>